<evidence type="ECO:0000256" key="2">
    <source>
        <dbReference type="SAM" id="SignalP"/>
    </source>
</evidence>
<protein>
    <recommendedName>
        <fullName evidence="3">EF-hand domain-containing protein</fullName>
    </recommendedName>
</protein>
<keyword evidence="2" id="KW-0732">Signal</keyword>
<dbReference type="PROSITE" id="PS00018">
    <property type="entry name" value="EF_HAND_1"/>
    <property type="match status" value="2"/>
</dbReference>
<feature type="signal peptide" evidence="2">
    <location>
        <begin position="1"/>
        <end position="16"/>
    </location>
</feature>
<dbReference type="Gene3D" id="1.10.238.10">
    <property type="entry name" value="EF-hand"/>
    <property type="match status" value="1"/>
</dbReference>
<sequence precursor="true">MRKICLLLAFVGLLNAANTSRGPVAFEAYDTNKDNIITQEEFQSVKNERMSAKAEANMPMRNAINSPEFGVFDANKDGKITKDEYQKGQLERRQERGGKGRQ</sequence>
<dbReference type="RefSeq" id="WP_012856108.1">
    <property type="nucleotide sequence ID" value="NC_013512.1"/>
</dbReference>
<name>D1B0M3_SULD5</name>
<accession>D1B0M3</accession>
<dbReference type="Pfam" id="PF13499">
    <property type="entry name" value="EF-hand_7"/>
    <property type="match status" value="1"/>
</dbReference>
<dbReference type="STRING" id="525898.Sdel_0305"/>
<evidence type="ECO:0000313" key="5">
    <source>
        <dbReference type="Proteomes" id="UP000002222"/>
    </source>
</evidence>
<keyword evidence="5" id="KW-1185">Reference proteome</keyword>
<feature type="domain" description="EF-hand" evidence="3">
    <location>
        <begin position="25"/>
        <end position="87"/>
    </location>
</feature>
<gene>
    <name evidence="4" type="ordered locus">Sdel_0305</name>
</gene>
<evidence type="ECO:0000313" key="4">
    <source>
        <dbReference type="EMBL" id="ACZ11342.1"/>
    </source>
</evidence>
<evidence type="ECO:0000256" key="1">
    <source>
        <dbReference type="SAM" id="MobiDB-lite"/>
    </source>
</evidence>
<feature type="region of interest" description="Disordered" evidence="1">
    <location>
        <begin position="65"/>
        <end position="102"/>
    </location>
</feature>
<feature type="compositionally biased region" description="Basic and acidic residues" evidence="1">
    <location>
        <begin position="74"/>
        <end position="102"/>
    </location>
</feature>
<dbReference type="SUPFAM" id="SSF47473">
    <property type="entry name" value="EF-hand"/>
    <property type="match status" value="1"/>
</dbReference>
<dbReference type="InterPro" id="IPR002048">
    <property type="entry name" value="EF_hand_dom"/>
</dbReference>
<proteinExistence type="predicted"/>
<organism evidence="4 5">
    <name type="scientific">Sulfurospirillum deleyianum (strain ATCC 51133 / DSM 6946 / 5175)</name>
    <dbReference type="NCBI Taxonomy" id="525898"/>
    <lineage>
        <taxon>Bacteria</taxon>
        <taxon>Pseudomonadati</taxon>
        <taxon>Campylobacterota</taxon>
        <taxon>Epsilonproteobacteria</taxon>
        <taxon>Campylobacterales</taxon>
        <taxon>Sulfurospirillaceae</taxon>
        <taxon>Sulfurospirillum</taxon>
    </lineage>
</organism>
<feature type="chain" id="PRO_5003021203" description="EF-hand domain-containing protein" evidence="2">
    <location>
        <begin position="17"/>
        <end position="102"/>
    </location>
</feature>
<dbReference type="HOGENOM" id="CLU_156357_0_0_7"/>
<dbReference type="AlphaFoldDB" id="D1B0M3"/>
<dbReference type="KEGG" id="sdl:Sdel_0305"/>
<evidence type="ECO:0000259" key="3">
    <source>
        <dbReference type="Pfam" id="PF13499"/>
    </source>
</evidence>
<dbReference type="InterPro" id="IPR018247">
    <property type="entry name" value="EF_Hand_1_Ca_BS"/>
</dbReference>
<dbReference type="GO" id="GO:0005509">
    <property type="term" value="F:calcium ion binding"/>
    <property type="evidence" value="ECO:0007669"/>
    <property type="project" value="InterPro"/>
</dbReference>
<dbReference type="Proteomes" id="UP000002222">
    <property type="component" value="Chromosome"/>
</dbReference>
<dbReference type="OrthoDB" id="5349073at2"/>
<dbReference type="InterPro" id="IPR011992">
    <property type="entry name" value="EF-hand-dom_pair"/>
</dbReference>
<reference evidence="4 5" key="2">
    <citation type="journal article" date="2010" name="Stand. Genomic Sci.">
        <title>Complete genome sequence of Sulfurospirillum deleyianum type strain (5175).</title>
        <authorList>
            <person name="Sikorski J."/>
            <person name="Lapidus A."/>
            <person name="Copeland A."/>
            <person name="Glavina Del Rio T."/>
            <person name="Nolan M."/>
            <person name="Lucas S."/>
            <person name="Chen F."/>
            <person name="Tice H."/>
            <person name="Cheng J.F."/>
            <person name="Saunders E."/>
            <person name="Bruce D."/>
            <person name="Goodwin L."/>
            <person name="Pitluck S."/>
            <person name="Ovchinnikova G."/>
            <person name="Pati A."/>
            <person name="Ivanova N."/>
            <person name="Mavromatis K."/>
            <person name="Chen A."/>
            <person name="Palaniappan K."/>
            <person name="Chain P."/>
            <person name="Land M."/>
            <person name="Hauser L."/>
            <person name="Chang Y.J."/>
            <person name="Jeffries C.D."/>
            <person name="Brettin T."/>
            <person name="Detter J.C."/>
            <person name="Han C."/>
            <person name="Rohde M."/>
            <person name="Lang E."/>
            <person name="Spring S."/>
            <person name="Goker M."/>
            <person name="Bristow J."/>
            <person name="Eisen J.A."/>
            <person name="Markowitz V."/>
            <person name="Hugenholtz P."/>
            <person name="Kyrpides N.C."/>
            <person name="Klenk H.P."/>
        </authorList>
    </citation>
    <scope>NUCLEOTIDE SEQUENCE [LARGE SCALE GENOMIC DNA]</scope>
    <source>
        <strain evidence="5">ATCC 51133 / DSM 6946 / 5175</strain>
    </source>
</reference>
<dbReference type="EMBL" id="CP001816">
    <property type="protein sequence ID" value="ACZ11342.1"/>
    <property type="molecule type" value="Genomic_DNA"/>
</dbReference>
<reference evidence="5" key="1">
    <citation type="submission" date="2009-11" db="EMBL/GenBank/DDBJ databases">
        <title>The complete genome of Sulfurospirillum deleyianum DSM 6946.</title>
        <authorList>
            <consortium name="US DOE Joint Genome Institute (JGI-PGF)"/>
            <person name="Lucas S."/>
            <person name="Copeland A."/>
            <person name="Lapidus A."/>
            <person name="Glavina del Rio T."/>
            <person name="Dalin E."/>
            <person name="Tice H."/>
            <person name="Bruce D."/>
            <person name="Goodwin L."/>
            <person name="Pitluck S."/>
            <person name="Kyrpides N."/>
            <person name="Mavromatis K."/>
            <person name="Ivanova N."/>
            <person name="Ovchinnikova G."/>
            <person name="Munk A.C."/>
            <person name="Lu M."/>
            <person name="Brettin T."/>
            <person name="Detter J.C."/>
            <person name="Han C."/>
            <person name="Tapia R."/>
            <person name="Larimer F."/>
            <person name="Land M."/>
            <person name="Hauser L."/>
            <person name="Markowitz V."/>
            <person name="Cheng J.F."/>
            <person name="Hugenholtz P."/>
            <person name="Woyke T."/>
            <person name="Wu D."/>
            <person name="Aumann P."/>
            <person name="Schneider S."/>
            <person name="Lang E."/>
            <person name="Spring S."/>
            <person name="Klenk H.P."/>
            <person name="Eisen J.A."/>
        </authorList>
    </citation>
    <scope>NUCLEOTIDE SEQUENCE [LARGE SCALE GENOMIC DNA]</scope>
    <source>
        <strain evidence="5">ATCC 51133 / DSM 6946 / 5175</strain>
    </source>
</reference>